<dbReference type="SUPFAM" id="SSF103491">
    <property type="entry name" value="Preprotein translocase SecY subunit"/>
    <property type="match status" value="1"/>
</dbReference>
<feature type="transmembrane region" description="Helical" evidence="10">
    <location>
        <begin position="382"/>
        <end position="403"/>
    </location>
</feature>
<dbReference type="PIRSF" id="PIRSF004557">
    <property type="entry name" value="SecY"/>
    <property type="match status" value="1"/>
</dbReference>
<evidence type="ECO:0000256" key="5">
    <source>
        <dbReference type="ARBA" id="ARBA00022927"/>
    </source>
</evidence>
<sequence>MFQTFRNAWKIASLRTRIIFTFLMLVVFRFGAHIPVPYLSSEAMQAFLGAGGTDLFSLFDVFTGGAFSNATVLALGVSPYINSSIIIQLLTVAIPALERLAKEGVEGRKKLNKITRYVAIALAFIQGAGLYVTLYNMSVTSGVDAITNPSPLTFFIIVLTFTAGTAFIVWIGELITEKGLGNGVSLLIFAGIVSRIPSGIYAVYNQFLGAGVTVKGLIAAVLIAVVAIAAVAFVVFFSDAERRIPVQYAKRVVGRKMYGGQSTNIPIKVAMGGVMPIIFASSIMAFPATIVRLVSGGNMPTEGWGYYALGCLSAGYSTAWWTSVVYAVIYFLLIIFFTYFYSSIQFNPIELSNNMKKSGGFIPGIRPGKPTSDYIGKISSRLNLVGAFFLGMVAIMPVIIGAVFNIPSLQIGGTSLLIMEGVALETVRQIESQMTMRHYKGFLE</sequence>
<feature type="transmembrane region" description="Helical" evidence="10">
    <location>
        <begin position="184"/>
        <end position="204"/>
    </location>
</feature>
<feature type="transmembrane region" description="Helical" evidence="10">
    <location>
        <begin position="319"/>
        <end position="341"/>
    </location>
</feature>
<comment type="caution">
    <text evidence="10">Lacks conserved residue(s) required for the propagation of feature annotation.</text>
</comment>
<dbReference type="HAMAP" id="MF_01465">
    <property type="entry name" value="SecY"/>
    <property type="match status" value="1"/>
</dbReference>
<keyword evidence="6 10" id="KW-1133">Transmembrane helix</keyword>
<name>A0A9D1KRE8_9FIRM</name>
<feature type="transmembrane region" description="Helical" evidence="10">
    <location>
        <begin position="117"/>
        <end position="134"/>
    </location>
</feature>
<dbReference type="PRINTS" id="PR00303">
    <property type="entry name" value="SECYTRNLCASE"/>
</dbReference>
<evidence type="ECO:0000313" key="15">
    <source>
        <dbReference type="Proteomes" id="UP000824165"/>
    </source>
</evidence>
<evidence type="ECO:0000256" key="1">
    <source>
        <dbReference type="ARBA" id="ARBA00004141"/>
    </source>
</evidence>
<dbReference type="Proteomes" id="UP000824165">
    <property type="component" value="Unassembled WGS sequence"/>
</dbReference>
<evidence type="ECO:0000256" key="3">
    <source>
        <dbReference type="ARBA" id="ARBA00022448"/>
    </source>
</evidence>
<dbReference type="GO" id="GO:0005886">
    <property type="term" value="C:plasma membrane"/>
    <property type="evidence" value="ECO:0007669"/>
    <property type="project" value="UniProtKB-SubCell"/>
</dbReference>
<feature type="transmembrane region" description="Helical" evidence="10">
    <location>
        <begin position="265"/>
        <end position="290"/>
    </location>
</feature>
<organism evidence="14 15">
    <name type="scientific">Candidatus Ornithomonoglobus intestinigallinarum</name>
    <dbReference type="NCBI Taxonomy" id="2840894"/>
    <lineage>
        <taxon>Bacteria</taxon>
        <taxon>Bacillati</taxon>
        <taxon>Bacillota</taxon>
        <taxon>Clostridia</taxon>
        <taxon>Candidatus Ornithomonoglobus</taxon>
    </lineage>
</organism>
<dbReference type="NCBIfam" id="TIGR00967">
    <property type="entry name" value="3a0501s007"/>
    <property type="match status" value="1"/>
</dbReference>
<dbReference type="PANTHER" id="PTHR10906">
    <property type="entry name" value="SECY/SEC61-ALPHA FAMILY MEMBER"/>
    <property type="match status" value="1"/>
</dbReference>
<dbReference type="EMBL" id="DVLU01000064">
    <property type="protein sequence ID" value="HIT85532.1"/>
    <property type="molecule type" value="Genomic_DNA"/>
</dbReference>
<evidence type="ECO:0000256" key="10">
    <source>
        <dbReference type="HAMAP-Rule" id="MF_01465"/>
    </source>
</evidence>
<dbReference type="AlphaFoldDB" id="A0A9D1KRE8"/>
<keyword evidence="3 10" id="KW-0813">Transport</keyword>
<dbReference type="Pfam" id="PF00344">
    <property type="entry name" value="SecY"/>
    <property type="match status" value="1"/>
</dbReference>
<dbReference type="GO" id="GO:0043952">
    <property type="term" value="P:protein transport by the Sec complex"/>
    <property type="evidence" value="ECO:0007669"/>
    <property type="project" value="UniProtKB-UniRule"/>
</dbReference>
<gene>
    <name evidence="10 14" type="primary">secY</name>
    <name evidence="14" type="ORF">IAA60_06460</name>
</gene>
<comment type="caution">
    <text evidence="14">The sequence shown here is derived from an EMBL/GenBank/DDBJ whole genome shotgun (WGS) entry which is preliminary data.</text>
</comment>
<evidence type="ECO:0000256" key="2">
    <source>
        <dbReference type="ARBA" id="ARBA00005751"/>
    </source>
</evidence>
<feature type="transmembrane region" description="Helical" evidence="10">
    <location>
        <begin position="216"/>
        <end position="237"/>
    </location>
</feature>
<dbReference type="PROSITE" id="PS00756">
    <property type="entry name" value="SECY_2"/>
    <property type="match status" value="1"/>
</dbReference>
<evidence type="ECO:0000256" key="11">
    <source>
        <dbReference type="RuleBase" id="RU000537"/>
    </source>
</evidence>
<accession>A0A9D1KRE8</accession>
<reference evidence="14" key="2">
    <citation type="journal article" date="2021" name="PeerJ">
        <title>Extensive microbial diversity within the chicken gut microbiome revealed by metagenomics and culture.</title>
        <authorList>
            <person name="Gilroy R."/>
            <person name="Ravi A."/>
            <person name="Getino M."/>
            <person name="Pursley I."/>
            <person name="Horton D.L."/>
            <person name="Alikhan N.F."/>
            <person name="Baker D."/>
            <person name="Gharbi K."/>
            <person name="Hall N."/>
            <person name="Watson M."/>
            <person name="Adriaenssens E.M."/>
            <person name="Foster-Nyarko E."/>
            <person name="Jarju S."/>
            <person name="Secka A."/>
            <person name="Antonio M."/>
            <person name="Oren A."/>
            <person name="Chaudhuri R.R."/>
            <person name="La Ragione R."/>
            <person name="Hildebrand F."/>
            <person name="Pallen M.J."/>
        </authorList>
    </citation>
    <scope>NUCLEOTIDE SEQUENCE</scope>
    <source>
        <strain evidence="14">CHK181-108</strain>
    </source>
</reference>
<keyword evidence="10" id="KW-1003">Cell membrane</keyword>
<evidence type="ECO:0000256" key="7">
    <source>
        <dbReference type="ARBA" id="ARBA00023010"/>
    </source>
</evidence>
<comment type="similarity">
    <text evidence="2 10 13">Belongs to the SecY/SEC61-alpha family.</text>
</comment>
<evidence type="ECO:0000256" key="4">
    <source>
        <dbReference type="ARBA" id="ARBA00022692"/>
    </source>
</evidence>
<dbReference type="InterPro" id="IPR023201">
    <property type="entry name" value="SecY_dom_sf"/>
</dbReference>
<keyword evidence="8 10" id="KW-0472">Membrane</keyword>
<dbReference type="PROSITE" id="PS00755">
    <property type="entry name" value="SECY_1"/>
    <property type="match status" value="1"/>
</dbReference>
<evidence type="ECO:0000256" key="6">
    <source>
        <dbReference type="ARBA" id="ARBA00022989"/>
    </source>
</evidence>
<reference evidence="14" key="1">
    <citation type="submission" date="2020-10" db="EMBL/GenBank/DDBJ databases">
        <authorList>
            <person name="Gilroy R."/>
        </authorList>
    </citation>
    <scope>NUCLEOTIDE SEQUENCE</scope>
    <source>
        <strain evidence="14">CHK181-108</strain>
    </source>
</reference>
<feature type="transmembrane region" description="Helical" evidence="10">
    <location>
        <begin position="154"/>
        <end position="172"/>
    </location>
</feature>
<evidence type="ECO:0000256" key="8">
    <source>
        <dbReference type="ARBA" id="ARBA00023136"/>
    </source>
</evidence>
<comment type="subcellular location">
    <subcellularLocation>
        <location evidence="10">Cell membrane</location>
        <topology evidence="10">Multi-pass membrane protein</topology>
    </subcellularLocation>
    <subcellularLocation>
        <location evidence="1 12">Membrane</location>
        <topology evidence="1 12">Multi-pass membrane protein</topology>
    </subcellularLocation>
</comment>
<protein>
    <recommendedName>
        <fullName evidence="9 10">Protein translocase subunit SecY</fullName>
    </recommendedName>
</protein>
<feature type="transmembrane region" description="Helical" evidence="10">
    <location>
        <begin position="12"/>
        <end position="32"/>
    </location>
</feature>
<dbReference type="GO" id="GO:0065002">
    <property type="term" value="P:intracellular protein transmembrane transport"/>
    <property type="evidence" value="ECO:0007669"/>
    <property type="project" value="UniProtKB-UniRule"/>
</dbReference>
<dbReference type="Gene3D" id="1.10.3370.10">
    <property type="entry name" value="SecY subunit domain"/>
    <property type="match status" value="1"/>
</dbReference>
<dbReference type="InterPro" id="IPR026593">
    <property type="entry name" value="SecY"/>
</dbReference>
<evidence type="ECO:0000256" key="12">
    <source>
        <dbReference type="RuleBase" id="RU003484"/>
    </source>
</evidence>
<proteinExistence type="inferred from homology"/>
<dbReference type="InterPro" id="IPR002208">
    <property type="entry name" value="SecY/SEC61-alpha"/>
</dbReference>
<comment type="function">
    <text evidence="10 11">The central subunit of the protein translocation channel SecYEG. Consists of two halves formed by TMs 1-5 and 6-10. These two domains form a lateral gate at the front which open onto the bilayer between TMs 2 and 7, and are clamped together by SecE at the back. The channel is closed by both a pore ring composed of hydrophobic SecY resides and a short helix (helix 2A) on the extracellular side of the membrane which forms a plug. The plug probably moves laterally to allow the channel to open. The ring and the pore may move independently.</text>
</comment>
<dbReference type="InterPro" id="IPR030659">
    <property type="entry name" value="SecY_CS"/>
</dbReference>
<evidence type="ECO:0000256" key="13">
    <source>
        <dbReference type="RuleBase" id="RU004349"/>
    </source>
</evidence>
<keyword evidence="7 10" id="KW-0811">Translocation</keyword>
<keyword evidence="4 10" id="KW-0812">Transmembrane</keyword>
<comment type="subunit">
    <text evidence="10">Component of the Sec protein translocase complex. Heterotrimer consisting of SecY, SecE and SecG subunits. The heterotrimers can form oligomers, although 1 heterotrimer is thought to be able to translocate proteins. Interacts with the ribosome. Interacts with SecDF, and other proteins may be involved. Interacts with SecA.</text>
</comment>
<dbReference type="FunFam" id="1.10.3370.10:FF:000001">
    <property type="entry name" value="Preprotein translocase subunit SecY"/>
    <property type="match status" value="1"/>
</dbReference>
<dbReference type="GO" id="GO:0006605">
    <property type="term" value="P:protein targeting"/>
    <property type="evidence" value="ECO:0007669"/>
    <property type="project" value="UniProtKB-UniRule"/>
</dbReference>
<keyword evidence="5 10" id="KW-0653">Protein transport</keyword>
<evidence type="ECO:0000256" key="9">
    <source>
        <dbReference type="ARBA" id="ARBA00039733"/>
    </source>
</evidence>
<evidence type="ECO:0000313" key="14">
    <source>
        <dbReference type="EMBL" id="HIT85532.1"/>
    </source>
</evidence>